<proteinExistence type="inferred from homology"/>
<comment type="subcellular location">
    <subcellularLocation>
        <location evidence="4">Cytoplasm</location>
    </subcellularLocation>
</comment>
<evidence type="ECO:0000256" key="3">
    <source>
        <dbReference type="ARBA" id="ARBA00001946"/>
    </source>
</evidence>
<keyword evidence="12 15" id="KW-0378">Hydrolase</keyword>
<evidence type="ECO:0000256" key="5">
    <source>
        <dbReference type="ARBA" id="ARBA00007383"/>
    </source>
</evidence>
<feature type="domain" description="RNase H type-2" evidence="14">
    <location>
        <begin position="1"/>
        <end position="183"/>
    </location>
</feature>
<dbReference type="InterPro" id="IPR012337">
    <property type="entry name" value="RNaseH-like_sf"/>
</dbReference>
<evidence type="ECO:0000256" key="10">
    <source>
        <dbReference type="ARBA" id="ARBA00022723"/>
    </source>
</evidence>
<dbReference type="GO" id="GO:0032299">
    <property type="term" value="C:ribonuclease H2 complex"/>
    <property type="evidence" value="ECO:0007669"/>
    <property type="project" value="TreeGrafter"/>
</dbReference>
<dbReference type="InterPro" id="IPR022898">
    <property type="entry name" value="RNase_HII"/>
</dbReference>
<dbReference type="EC" id="3.1.26.4" evidence="6"/>
<dbReference type="CDD" id="cd07182">
    <property type="entry name" value="RNase_HII_bacteria_HII_like"/>
    <property type="match status" value="1"/>
</dbReference>
<evidence type="ECO:0000256" key="9">
    <source>
        <dbReference type="ARBA" id="ARBA00022722"/>
    </source>
</evidence>
<evidence type="ECO:0000313" key="15">
    <source>
        <dbReference type="EMBL" id="SFV75939.1"/>
    </source>
</evidence>
<dbReference type="Gene3D" id="3.30.420.10">
    <property type="entry name" value="Ribonuclease H-like superfamily/Ribonuclease H"/>
    <property type="match status" value="1"/>
</dbReference>
<gene>
    <name evidence="15" type="ORF">MNB_SM-3-869</name>
</gene>
<keyword evidence="13" id="KW-0464">Manganese</keyword>
<dbReference type="NCBIfam" id="NF000595">
    <property type="entry name" value="PRK00015.1-3"/>
    <property type="match status" value="1"/>
</dbReference>
<dbReference type="InterPro" id="IPR036397">
    <property type="entry name" value="RNaseH_sf"/>
</dbReference>
<dbReference type="PANTHER" id="PTHR10954">
    <property type="entry name" value="RIBONUCLEASE H2 SUBUNIT A"/>
    <property type="match status" value="1"/>
</dbReference>
<reference evidence="15" key="1">
    <citation type="submission" date="2016-10" db="EMBL/GenBank/DDBJ databases">
        <authorList>
            <person name="de Groot N.N."/>
        </authorList>
    </citation>
    <scope>NUCLEOTIDE SEQUENCE</scope>
</reference>
<dbReference type="PROSITE" id="PS51975">
    <property type="entry name" value="RNASE_H_2"/>
    <property type="match status" value="1"/>
</dbReference>
<evidence type="ECO:0000256" key="1">
    <source>
        <dbReference type="ARBA" id="ARBA00000077"/>
    </source>
</evidence>
<dbReference type="GO" id="GO:0043137">
    <property type="term" value="P:DNA replication, removal of RNA primer"/>
    <property type="evidence" value="ECO:0007669"/>
    <property type="project" value="TreeGrafter"/>
</dbReference>
<keyword evidence="11" id="KW-0255">Endonuclease</keyword>
<dbReference type="InterPro" id="IPR001352">
    <property type="entry name" value="RNase_HII/HIII"/>
</dbReference>
<dbReference type="PANTHER" id="PTHR10954:SF18">
    <property type="entry name" value="RIBONUCLEASE HII"/>
    <property type="match status" value="1"/>
</dbReference>
<comment type="cofactor">
    <cofactor evidence="3">
        <name>Mg(2+)</name>
        <dbReference type="ChEBI" id="CHEBI:18420"/>
    </cofactor>
</comment>
<dbReference type="InterPro" id="IPR024567">
    <property type="entry name" value="RNase_HII/HIII_dom"/>
</dbReference>
<dbReference type="Pfam" id="PF01351">
    <property type="entry name" value="RNase_HII"/>
    <property type="match status" value="1"/>
</dbReference>
<protein>
    <recommendedName>
        <fullName evidence="7">Ribonuclease HII</fullName>
        <ecNumber evidence="6">3.1.26.4</ecNumber>
    </recommendedName>
</protein>
<evidence type="ECO:0000256" key="6">
    <source>
        <dbReference type="ARBA" id="ARBA00012180"/>
    </source>
</evidence>
<dbReference type="GO" id="GO:0003723">
    <property type="term" value="F:RNA binding"/>
    <property type="evidence" value="ECO:0007669"/>
    <property type="project" value="InterPro"/>
</dbReference>
<dbReference type="GO" id="GO:0004523">
    <property type="term" value="F:RNA-DNA hybrid ribonuclease activity"/>
    <property type="evidence" value="ECO:0007669"/>
    <property type="project" value="UniProtKB-EC"/>
</dbReference>
<evidence type="ECO:0000256" key="11">
    <source>
        <dbReference type="ARBA" id="ARBA00022759"/>
    </source>
</evidence>
<keyword evidence="9" id="KW-0540">Nuclease</keyword>
<keyword evidence="8" id="KW-0963">Cytoplasm</keyword>
<dbReference type="SUPFAM" id="SSF53098">
    <property type="entry name" value="Ribonuclease H-like"/>
    <property type="match status" value="1"/>
</dbReference>
<evidence type="ECO:0000256" key="8">
    <source>
        <dbReference type="ARBA" id="ARBA00022490"/>
    </source>
</evidence>
<evidence type="ECO:0000256" key="4">
    <source>
        <dbReference type="ARBA" id="ARBA00004496"/>
    </source>
</evidence>
<evidence type="ECO:0000259" key="14">
    <source>
        <dbReference type="PROSITE" id="PS51975"/>
    </source>
</evidence>
<organism evidence="15">
    <name type="scientific">hydrothermal vent metagenome</name>
    <dbReference type="NCBI Taxonomy" id="652676"/>
    <lineage>
        <taxon>unclassified sequences</taxon>
        <taxon>metagenomes</taxon>
        <taxon>ecological metagenomes</taxon>
    </lineage>
</organism>
<comment type="catalytic activity">
    <reaction evidence="1">
        <text>Endonucleolytic cleavage to 5'-phosphomonoester.</text>
        <dbReference type="EC" id="3.1.26.4"/>
    </reaction>
</comment>
<dbReference type="EMBL" id="FPHP01000048">
    <property type="protein sequence ID" value="SFV75939.1"/>
    <property type="molecule type" value="Genomic_DNA"/>
</dbReference>
<comment type="similarity">
    <text evidence="5">Belongs to the RNase HII family.</text>
</comment>
<sequence length="186" mass="20927">MVLCGIDEAGRGPIAGDLVMAGCILHRQIEGLNDSKKLTEKKRELLFTQIIQNASYHIVKFSPQMIDEKGLSYCLASGLKEIQKHLQADRFLFDGNTTFGVDGIETMVKADTKVSEVSAASILAKVSRDRDMIASAKKYPQYDFQSHKGYGTKKHKEMIQKYGYCDIHRKSYKLKGVQKSLFDEGR</sequence>
<keyword evidence="10" id="KW-0479">Metal-binding</keyword>
<dbReference type="GO" id="GO:0005737">
    <property type="term" value="C:cytoplasm"/>
    <property type="evidence" value="ECO:0007669"/>
    <property type="project" value="UniProtKB-SubCell"/>
</dbReference>
<accession>A0A1W1D5N7</accession>
<evidence type="ECO:0000256" key="13">
    <source>
        <dbReference type="ARBA" id="ARBA00023211"/>
    </source>
</evidence>
<evidence type="ECO:0000256" key="2">
    <source>
        <dbReference type="ARBA" id="ARBA00001936"/>
    </source>
</evidence>
<dbReference type="GO" id="GO:0046872">
    <property type="term" value="F:metal ion binding"/>
    <property type="evidence" value="ECO:0007669"/>
    <property type="project" value="UniProtKB-KW"/>
</dbReference>
<dbReference type="GO" id="GO:0006298">
    <property type="term" value="P:mismatch repair"/>
    <property type="evidence" value="ECO:0007669"/>
    <property type="project" value="TreeGrafter"/>
</dbReference>
<evidence type="ECO:0000256" key="7">
    <source>
        <dbReference type="ARBA" id="ARBA00019179"/>
    </source>
</evidence>
<comment type="cofactor">
    <cofactor evidence="2">
        <name>Mn(2+)</name>
        <dbReference type="ChEBI" id="CHEBI:29035"/>
    </cofactor>
</comment>
<name>A0A1W1D5N7_9ZZZZ</name>
<dbReference type="AlphaFoldDB" id="A0A1W1D5N7"/>
<evidence type="ECO:0000256" key="12">
    <source>
        <dbReference type="ARBA" id="ARBA00022801"/>
    </source>
</evidence>